<keyword evidence="4" id="KW-0472">Membrane</keyword>
<dbReference type="Proteomes" id="UP000559182">
    <property type="component" value="Unassembled WGS sequence"/>
</dbReference>
<evidence type="ECO:0000313" key="5">
    <source>
        <dbReference type="EMBL" id="MBB2893448.1"/>
    </source>
</evidence>
<evidence type="ECO:0000256" key="4">
    <source>
        <dbReference type="ARBA" id="ARBA00023136"/>
    </source>
</evidence>
<dbReference type="AlphaFoldDB" id="A0A839N6R7"/>
<sequence>MRSLRVLARLMTGTTYAILGADAAREPGARVAQAAPLLDTLRSFGAPLPQDNTVVVRLNGAAQAAAGAALAAGVLRRPAAAVLLCSLIPTTVAGHAFWAVEDPTARKLQGVQFLKNVAMAGGLLFAVLDSPSRSGVTC</sequence>
<evidence type="ECO:0000256" key="1">
    <source>
        <dbReference type="ARBA" id="ARBA00004141"/>
    </source>
</evidence>
<proteinExistence type="predicted"/>
<evidence type="ECO:0000256" key="2">
    <source>
        <dbReference type="ARBA" id="ARBA00022692"/>
    </source>
</evidence>
<evidence type="ECO:0000256" key="3">
    <source>
        <dbReference type="ARBA" id="ARBA00022989"/>
    </source>
</evidence>
<keyword evidence="2" id="KW-0812">Transmembrane</keyword>
<organism evidence="5 6">
    <name type="scientific">Flexivirga oryzae</name>
    <dbReference type="NCBI Taxonomy" id="1794944"/>
    <lineage>
        <taxon>Bacteria</taxon>
        <taxon>Bacillati</taxon>
        <taxon>Actinomycetota</taxon>
        <taxon>Actinomycetes</taxon>
        <taxon>Micrococcales</taxon>
        <taxon>Dermacoccaceae</taxon>
        <taxon>Flexivirga</taxon>
    </lineage>
</organism>
<keyword evidence="3" id="KW-1133">Transmembrane helix</keyword>
<evidence type="ECO:0000313" key="6">
    <source>
        <dbReference type="Proteomes" id="UP000559182"/>
    </source>
</evidence>
<dbReference type="InterPro" id="IPR032808">
    <property type="entry name" value="DoxX"/>
</dbReference>
<accession>A0A839N6R7</accession>
<keyword evidence="6" id="KW-1185">Reference proteome</keyword>
<dbReference type="GO" id="GO:0016020">
    <property type="term" value="C:membrane"/>
    <property type="evidence" value="ECO:0007669"/>
    <property type="project" value="UniProtKB-SubCell"/>
</dbReference>
<dbReference type="EMBL" id="JACHVQ010000003">
    <property type="protein sequence ID" value="MBB2893448.1"/>
    <property type="molecule type" value="Genomic_DNA"/>
</dbReference>
<reference evidence="5 6" key="1">
    <citation type="submission" date="2020-08" db="EMBL/GenBank/DDBJ databases">
        <title>Sequencing the genomes of 1000 actinobacteria strains.</title>
        <authorList>
            <person name="Klenk H.-P."/>
        </authorList>
    </citation>
    <scope>NUCLEOTIDE SEQUENCE [LARGE SCALE GENOMIC DNA]</scope>
    <source>
        <strain evidence="5 6">DSM 105369</strain>
    </source>
</reference>
<name>A0A839N6R7_9MICO</name>
<dbReference type="Pfam" id="PF07681">
    <property type="entry name" value="DoxX"/>
    <property type="match status" value="1"/>
</dbReference>
<protein>
    <submittedName>
        <fullName evidence="5">Putative membrane protein YphA (DoxX/SURF4 family)</fullName>
    </submittedName>
</protein>
<comment type="subcellular location">
    <subcellularLocation>
        <location evidence="1">Membrane</location>
        <topology evidence="1">Multi-pass membrane protein</topology>
    </subcellularLocation>
</comment>
<gene>
    <name evidence="5" type="ORF">FHU39_003479</name>
</gene>
<comment type="caution">
    <text evidence="5">The sequence shown here is derived from an EMBL/GenBank/DDBJ whole genome shotgun (WGS) entry which is preliminary data.</text>
</comment>
<dbReference type="RefSeq" id="WP_183321848.1">
    <property type="nucleotide sequence ID" value="NZ_JACHVQ010000003.1"/>
</dbReference>